<organism evidence="1 2">
    <name type="scientific">Laetiporus sulphureus 93-53</name>
    <dbReference type="NCBI Taxonomy" id="1314785"/>
    <lineage>
        <taxon>Eukaryota</taxon>
        <taxon>Fungi</taxon>
        <taxon>Dikarya</taxon>
        <taxon>Basidiomycota</taxon>
        <taxon>Agaricomycotina</taxon>
        <taxon>Agaricomycetes</taxon>
        <taxon>Polyporales</taxon>
        <taxon>Laetiporus</taxon>
    </lineage>
</organism>
<dbReference type="InParanoid" id="A0A165CK19"/>
<dbReference type="AlphaFoldDB" id="A0A165CK19"/>
<dbReference type="EMBL" id="KV427648">
    <property type="protein sequence ID" value="KZT02953.1"/>
    <property type="molecule type" value="Genomic_DNA"/>
</dbReference>
<dbReference type="GeneID" id="63830122"/>
<dbReference type="Proteomes" id="UP000076871">
    <property type="component" value="Unassembled WGS sequence"/>
</dbReference>
<dbReference type="STRING" id="1314785.A0A165CK19"/>
<keyword evidence="2" id="KW-1185">Reference proteome</keyword>
<dbReference type="PANTHER" id="PTHR43851">
    <property type="match status" value="1"/>
</dbReference>
<dbReference type="GO" id="GO:0006744">
    <property type="term" value="P:ubiquinone biosynthetic process"/>
    <property type="evidence" value="ECO:0007669"/>
    <property type="project" value="TreeGrafter"/>
</dbReference>
<proteinExistence type="predicted"/>
<sequence>MLQARSRAQILVFQGAFVAHRTSVRLRRWVYALICAINTLKSYISLAWTNAGLAALLGYGAAAELLRLSTNSEEKCSPSLMMTEDNIERLVAKLTQLRTAALKLGQFMSIKDSHVLPPEFAGIFRRVQDSAHCMPDWQMEVYGCPQYNDDKSTSSHEVSKQHR</sequence>
<protein>
    <submittedName>
        <fullName evidence="1">Uncharacterized protein</fullName>
    </submittedName>
</protein>
<dbReference type="OrthoDB" id="2672347at2759"/>
<dbReference type="PANTHER" id="PTHR43851:SF3">
    <property type="entry name" value="COENZYME Q8"/>
    <property type="match status" value="1"/>
</dbReference>
<gene>
    <name evidence="1" type="ORF">LAESUDRAFT_762377</name>
</gene>
<evidence type="ECO:0000313" key="1">
    <source>
        <dbReference type="EMBL" id="KZT02953.1"/>
    </source>
</evidence>
<dbReference type="RefSeq" id="XP_040760693.1">
    <property type="nucleotide sequence ID" value="XM_040913094.1"/>
</dbReference>
<name>A0A165CK19_9APHY</name>
<dbReference type="InterPro" id="IPR051409">
    <property type="entry name" value="Atypical_kinase_ADCK"/>
</dbReference>
<evidence type="ECO:0000313" key="2">
    <source>
        <dbReference type="Proteomes" id="UP000076871"/>
    </source>
</evidence>
<accession>A0A165CK19</accession>
<reference evidence="1 2" key="1">
    <citation type="journal article" date="2016" name="Mol. Biol. Evol.">
        <title>Comparative Genomics of Early-Diverging Mushroom-Forming Fungi Provides Insights into the Origins of Lignocellulose Decay Capabilities.</title>
        <authorList>
            <person name="Nagy L.G."/>
            <person name="Riley R."/>
            <person name="Tritt A."/>
            <person name="Adam C."/>
            <person name="Daum C."/>
            <person name="Floudas D."/>
            <person name="Sun H."/>
            <person name="Yadav J.S."/>
            <person name="Pangilinan J."/>
            <person name="Larsson K.H."/>
            <person name="Matsuura K."/>
            <person name="Barry K."/>
            <person name="Labutti K."/>
            <person name="Kuo R."/>
            <person name="Ohm R.A."/>
            <person name="Bhattacharya S.S."/>
            <person name="Shirouzu T."/>
            <person name="Yoshinaga Y."/>
            <person name="Martin F.M."/>
            <person name="Grigoriev I.V."/>
            <person name="Hibbett D.S."/>
        </authorList>
    </citation>
    <scope>NUCLEOTIDE SEQUENCE [LARGE SCALE GENOMIC DNA]</scope>
    <source>
        <strain evidence="1 2">93-53</strain>
    </source>
</reference>